<protein>
    <submittedName>
        <fullName evidence="7">YihY/virulence factor BrkB family protein</fullName>
    </submittedName>
</protein>
<feature type="transmembrane region" description="Helical" evidence="6">
    <location>
        <begin position="260"/>
        <end position="286"/>
    </location>
</feature>
<comment type="caution">
    <text evidence="7">The sequence shown here is derived from an EMBL/GenBank/DDBJ whole genome shotgun (WGS) entry which is preliminary data.</text>
</comment>
<evidence type="ECO:0000256" key="5">
    <source>
        <dbReference type="ARBA" id="ARBA00023136"/>
    </source>
</evidence>
<dbReference type="Proteomes" id="UP000316252">
    <property type="component" value="Unassembled WGS sequence"/>
</dbReference>
<evidence type="ECO:0000256" key="4">
    <source>
        <dbReference type="ARBA" id="ARBA00022989"/>
    </source>
</evidence>
<feature type="transmembrane region" description="Helical" evidence="6">
    <location>
        <begin position="35"/>
        <end position="56"/>
    </location>
</feature>
<evidence type="ECO:0000256" key="6">
    <source>
        <dbReference type="SAM" id="Phobius"/>
    </source>
</evidence>
<dbReference type="GO" id="GO:0005886">
    <property type="term" value="C:plasma membrane"/>
    <property type="evidence" value="ECO:0007669"/>
    <property type="project" value="UniProtKB-SubCell"/>
</dbReference>
<dbReference type="EMBL" id="VHQG01000001">
    <property type="protein sequence ID" value="TPW77282.1"/>
    <property type="molecule type" value="Genomic_DNA"/>
</dbReference>
<evidence type="ECO:0000313" key="8">
    <source>
        <dbReference type="Proteomes" id="UP000316252"/>
    </source>
</evidence>
<name>A0A506Y5K4_9MICO</name>
<dbReference type="PANTHER" id="PTHR30213:SF1">
    <property type="entry name" value="INNER MEMBRANE PROTEIN YHJD"/>
    <property type="match status" value="1"/>
</dbReference>
<dbReference type="AlphaFoldDB" id="A0A506Y5K4"/>
<feature type="transmembrane region" description="Helical" evidence="6">
    <location>
        <begin position="68"/>
        <end position="90"/>
    </location>
</feature>
<evidence type="ECO:0000313" key="7">
    <source>
        <dbReference type="EMBL" id="TPW77282.1"/>
    </source>
</evidence>
<gene>
    <name evidence="7" type="ORF">FJ657_00820</name>
</gene>
<proteinExistence type="predicted"/>
<dbReference type="InterPro" id="IPR017039">
    <property type="entry name" value="Virul_fac_BrkB"/>
</dbReference>
<keyword evidence="3 6" id="KW-0812">Transmembrane</keyword>
<keyword evidence="4 6" id="KW-1133">Transmembrane helix</keyword>
<feature type="transmembrane region" description="Helical" evidence="6">
    <location>
        <begin position="227"/>
        <end position="248"/>
    </location>
</feature>
<keyword evidence="2" id="KW-1003">Cell membrane</keyword>
<feature type="transmembrane region" description="Helical" evidence="6">
    <location>
        <begin position="148"/>
        <end position="167"/>
    </location>
</feature>
<evidence type="ECO:0000256" key="3">
    <source>
        <dbReference type="ARBA" id="ARBA00022692"/>
    </source>
</evidence>
<feature type="transmembrane region" description="Helical" evidence="6">
    <location>
        <begin position="96"/>
        <end position="120"/>
    </location>
</feature>
<dbReference type="Pfam" id="PF03631">
    <property type="entry name" value="Virul_fac_BrkB"/>
    <property type="match status" value="1"/>
</dbReference>
<keyword evidence="8" id="KW-1185">Reference proteome</keyword>
<dbReference type="RefSeq" id="WP_141161810.1">
    <property type="nucleotide sequence ID" value="NZ_VHQG01000001.1"/>
</dbReference>
<keyword evidence="5 6" id="KW-0472">Membrane</keyword>
<dbReference type="PANTHER" id="PTHR30213">
    <property type="entry name" value="INNER MEMBRANE PROTEIN YHJD"/>
    <property type="match status" value="1"/>
</dbReference>
<evidence type="ECO:0000256" key="2">
    <source>
        <dbReference type="ARBA" id="ARBA00022475"/>
    </source>
</evidence>
<dbReference type="OrthoDB" id="4987926at2"/>
<organism evidence="7 8">
    <name type="scientific">Schumannella soli</name>
    <dbReference type="NCBI Taxonomy" id="2590779"/>
    <lineage>
        <taxon>Bacteria</taxon>
        <taxon>Bacillati</taxon>
        <taxon>Actinomycetota</taxon>
        <taxon>Actinomycetes</taxon>
        <taxon>Micrococcales</taxon>
        <taxon>Microbacteriaceae</taxon>
        <taxon>Schumannella</taxon>
    </lineage>
</organism>
<accession>A0A506Y5K4</accession>
<evidence type="ECO:0000256" key="1">
    <source>
        <dbReference type="ARBA" id="ARBA00004651"/>
    </source>
</evidence>
<feature type="transmembrane region" description="Helical" evidence="6">
    <location>
        <begin position="187"/>
        <end position="215"/>
    </location>
</feature>
<comment type="subcellular location">
    <subcellularLocation>
        <location evidence="1">Cell membrane</location>
        <topology evidence="1">Multi-pass membrane protein</topology>
    </subcellularLocation>
</comment>
<reference evidence="7 8" key="1">
    <citation type="submission" date="2019-06" db="EMBL/GenBank/DDBJ databases">
        <authorList>
            <person name="Li F."/>
        </authorList>
    </citation>
    <scope>NUCLEOTIDE SEQUENCE [LARGE SCALE GENOMIC DNA]</scope>
    <source>
        <strain evidence="7 8">10F1D-1</strain>
    </source>
</reference>
<sequence length="337" mass="35337">MDGIKRLVAWVQQTRAVRVFQRYSAQRGPILASGLAYQALFAVFAAIWAGFSIAGLVISGDQVLREQLISTIGGVVPGLIKTSAGGAGAIDPDVLLAAPAFSLTLVISLVGLLVTALGFLGSLRDGIRVIFELPALTGNPVLLKVRDLVVGLGFAVVLVASAGLSYFGTTGAETVLGWLGISSDSVIAFVITRIITIGVMFALDAFTLAALYRVLTGVRIPLERLRGGAIIGAVALGVLKVLFSAAIIGGVGSNPLLKSFAVILGLLIFFNFVCQVILIGAAWVVVGLDDNGIVADPVFLRKRIVEARILLADHGYASGRPLEQKRGRVRIEREPLG</sequence>